<evidence type="ECO:0000313" key="2">
    <source>
        <dbReference type="EMBL" id="MCE7010433.1"/>
    </source>
</evidence>
<name>A0ABS8ZRR1_9PSEU</name>
<dbReference type="EMBL" id="JAJVCN010000004">
    <property type="protein sequence ID" value="MCE7010433.1"/>
    <property type="molecule type" value="Genomic_DNA"/>
</dbReference>
<dbReference type="PANTHER" id="PTHR43162">
    <property type="match status" value="1"/>
</dbReference>
<proteinExistence type="predicted"/>
<dbReference type="Pfam" id="PF05368">
    <property type="entry name" value="NmrA"/>
    <property type="match status" value="1"/>
</dbReference>
<dbReference type="SUPFAM" id="SSF51735">
    <property type="entry name" value="NAD(P)-binding Rossmann-fold domains"/>
    <property type="match status" value="1"/>
</dbReference>
<protein>
    <submittedName>
        <fullName evidence="2">NAD(P)H-binding protein</fullName>
    </submittedName>
</protein>
<reference evidence="2 3" key="1">
    <citation type="submission" date="2021-12" db="EMBL/GenBank/DDBJ databases">
        <title>Genome sequence of Kibdelosporangium philippinense ATCC 49844.</title>
        <authorList>
            <person name="Fedorov E.A."/>
            <person name="Omeragic M."/>
            <person name="Shalygina K.F."/>
            <person name="Maclea K.S."/>
        </authorList>
    </citation>
    <scope>NUCLEOTIDE SEQUENCE [LARGE SCALE GENOMIC DNA]</scope>
    <source>
        <strain evidence="2 3">ATCC 49844</strain>
    </source>
</reference>
<keyword evidence="3" id="KW-1185">Reference proteome</keyword>
<dbReference type="Proteomes" id="UP001521150">
    <property type="component" value="Unassembled WGS sequence"/>
</dbReference>
<accession>A0ABS8ZRR1</accession>
<organism evidence="2 3">
    <name type="scientific">Kibdelosporangium philippinense</name>
    <dbReference type="NCBI Taxonomy" id="211113"/>
    <lineage>
        <taxon>Bacteria</taxon>
        <taxon>Bacillati</taxon>
        <taxon>Actinomycetota</taxon>
        <taxon>Actinomycetes</taxon>
        <taxon>Pseudonocardiales</taxon>
        <taxon>Pseudonocardiaceae</taxon>
        <taxon>Kibdelosporangium</taxon>
    </lineage>
</organism>
<evidence type="ECO:0000259" key="1">
    <source>
        <dbReference type="Pfam" id="PF05368"/>
    </source>
</evidence>
<dbReference type="Gene3D" id="3.40.50.720">
    <property type="entry name" value="NAD(P)-binding Rossmann-like Domain"/>
    <property type="match status" value="1"/>
</dbReference>
<evidence type="ECO:0000313" key="3">
    <source>
        <dbReference type="Proteomes" id="UP001521150"/>
    </source>
</evidence>
<dbReference type="InterPro" id="IPR036291">
    <property type="entry name" value="NAD(P)-bd_dom_sf"/>
</dbReference>
<dbReference type="PANTHER" id="PTHR43162:SF1">
    <property type="entry name" value="PRESTALK A DIFFERENTIATION PROTEIN A"/>
    <property type="match status" value="1"/>
</dbReference>
<sequence>MTILVTGATGNVGRPLVAQLLADGHGVRALTRDPASANLPSSVEAVKGELTDAASLTAAFDGVMTAHMINFNGVDGSPLTNGDEIMAVAKAAGTSRVTVLKGELTKSPLEEAVEASGLEWTALAPGEFMSNALDWADSIRTEGVAREGFGSFRSAMVHDADIAAVAAAALTRSGHSGKQYMVTGPESLTHGEKVRIISQVLGREITYIEMTKEEAIAKWRGCGYSEEYVAFFLDLMENPVEEATVPQPTVELVTGKPARPFAQWVRENAAAFS</sequence>
<dbReference type="RefSeq" id="WP_233732239.1">
    <property type="nucleotide sequence ID" value="NZ_JAJVCN010000004.1"/>
</dbReference>
<gene>
    <name evidence="2" type="ORF">LWC34_47660</name>
</gene>
<comment type="caution">
    <text evidence="2">The sequence shown here is derived from an EMBL/GenBank/DDBJ whole genome shotgun (WGS) entry which is preliminary data.</text>
</comment>
<feature type="domain" description="NmrA-like" evidence="1">
    <location>
        <begin position="2"/>
        <end position="96"/>
    </location>
</feature>
<dbReference type="InterPro" id="IPR008030">
    <property type="entry name" value="NmrA-like"/>
</dbReference>
<dbReference type="InterPro" id="IPR051604">
    <property type="entry name" value="Ergot_Alk_Oxidoreductase"/>
</dbReference>
<dbReference type="Gene3D" id="3.90.25.10">
    <property type="entry name" value="UDP-galactose 4-epimerase, domain 1"/>
    <property type="match status" value="1"/>
</dbReference>